<dbReference type="GO" id="GO:0003677">
    <property type="term" value="F:DNA binding"/>
    <property type="evidence" value="ECO:0007669"/>
    <property type="project" value="InterPro"/>
</dbReference>
<evidence type="ECO:0000259" key="7">
    <source>
        <dbReference type="Pfam" id="PF08281"/>
    </source>
</evidence>
<reference evidence="8 9" key="1">
    <citation type="submission" date="2018-04" db="EMBL/GenBank/DDBJ databases">
        <title>Chitinophaga fuyangensis sp. nov., isolated from soil in a chemical factory.</title>
        <authorList>
            <person name="Chen K."/>
        </authorList>
    </citation>
    <scope>NUCLEOTIDE SEQUENCE [LARGE SCALE GENOMIC DNA]</scope>
    <source>
        <strain evidence="8 9">LY-1</strain>
    </source>
</reference>
<feature type="domain" description="RNA polymerase sigma factor 70 region 4 type 2" evidence="7">
    <location>
        <begin position="125"/>
        <end position="173"/>
    </location>
</feature>
<dbReference type="InterPro" id="IPR013324">
    <property type="entry name" value="RNA_pol_sigma_r3/r4-like"/>
</dbReference>
<comment type="similarity">
    <text evidence="1">Belongs to the sigma-70 factor family. ECF subfamily.</text>
</comment>
<keyword evidence="2" id="KW-0805">Transcription regulation</keyword>
<gene>
    <name evidence="8" type="ORF">DCC81_08065</name>
</gene>
<dbReference type="PANTHER" id="PTHR43133">
    <property type="entry name" value="RNA POLYMERASE ECF-TYPE SIGMA FACTO"/>
    <property type="match status" value="1"/>
</dbReference>
<dbReference type="EMBL" id="QCYK01000001">
    <property type="protein sequence ID" value="PUZ29391.1"/>
    <property type="molecule type" value="Genomic_DNA"/>
</dbReference>
<keyword evidence="3" id="KW-0731">Sigma factor</keyword>
<evidence type="ECO:0000313" key="8">
    <source>
        <dbReference type="EMBL" id="PUZ29391.1"/>
    </source>
</evidence>
<dbReference type="InterPro" id="IPR013325">
    <property type="entry name" value="RNA_pol_sigma_r2"/>
</dbReference>
<sequence length="200" mass="22979">MKTGFAENDLALVAGMKAHHHPSYEALYNKYAGPLFVFAAGKLHSREVAEELVHDVFIRLWEKRAQLDIQTHVGAYLFRMMRNEILQYLRSARNTQPFIDEMLALEVSAGGASDAIIAAREMETQLQGIINSLPEKCREIFILSREQDLSIKEIASQLDVAEQTVKNQLTKALSVLRRELKHITYFFFSLLPFIFFFLEK</sequence>
<dbReference type="Pfam" id="PF04542">
    <property type="entry name" value="Sigma70_r2"/>
    <property type="match status" value="1"/>
</dbReference>
<dbReference type="CDD" id="cd06171">
    <property type="entry name" value="Sigma70_r4"/>
    <property type="match status" value="1"/>
</dbReference>
<dbReference type="InterPro" id="IPR014284">
    <property type="entry name" value="RNA_pol_sigma-70_dom"/>
</dbReference>
<evidence type="ECO:0000256" key="1">
    <source>
        <dbReference type="ARBA" id="ARBA00010641"/>
    </source>
</evidence>
<keyword evidence="5" id="KW-0812">Transmembrane</keyword>
<keyword evidence="5" id="KW-1133">Transmembrane helix</keyword>
<evidence type="ECO:0000313" key="9">
    <source>
        <dbReference type="Proteomes" id="UP000244450"/>
    </source>
</evidence>
<dbReference type="InterPro" id="IPR007627">
    <property type="entry name" value="RNA_pol_sigma70_r2"/>
</dbReference>
<dbReference type="Proteomes" id="UP000244450">
    <property type="component" value="Unassembled WGS sequence"/>
</dbReference>
<dbReference type="GO" id="GO:0006352">
    <property type="term" value="P:DNA-templated transcription initiation"/>
    <property type="evidence" value="ECO:0007669"/>
    <property type="project" value="InterPro"/>
</dbReference>
<dbReference type="Pfam" id="PF08281">
    <property type="entry name" value="Sigma70_r4_2"/>
    <property type="match status" value="1"/>
</dbReference>
<accession>A0A2T7BP43</accession>
<organism evidence="8 9">
    <name type="scientific">Chitinophaga parva</name>
    <dbReference type="NCBI Taxonomy" id="2169414"/>
    <lineage>
        <taxon>Bacteria</taxon>
        <taxon>Pseudomonadati</taxon>
        <taxon>Bacteroidota</taxon>
        <taxon>Chitinophagia</taxon>
        <taxon>Chitinophagales</taxon>
        <taxon>Chitinophagaceae</taxon>
        <taxon>Chitinophaga</taxon>
    </lineage>
</organism>
<dbReference type="AlphaFoldDB" id="A0A2T7BP43"/>
<keyword evidence="9" id="KW-1185">Reference proteome</keyword>
<dbReference type="InterPro" id="IPR039425">
    <property type="entry name" value="RNA_pol_sigma-70-like"/>
</dbReference>
<keyword evidence="4" id="KW-0804">Transcription</keyword>
<feature type="domain" description="RNA polymerase sigma-70 region 2" evidence="6">
    <location>
        <begin position="27"/>
        <end position="93"/>
    </location>
</feature>
<dbReference type="RefSeq" id="WP_108686029.1">
    <property type="nucleotide sequence ID" value="NZ_QCYK01000001.1"/>
</dbReference>
<dbReference type="GO" id="GO:0016987">
    <property type="term" value="F:sigma factor activity"/>
    <property type="evidence" value="ECO:0007669"/>
    <property type="project" value="UniProtKB-KW"/>
</dbReference>
<dbReference type="NCBIfam" id="TIGR02937">
    <property type="entry name" value="sigma70-ECF"/>
    <property type="match status" value="1"/>
</dbReference>
<evidence type="ECO:0008006" key="10">
    <source>
        <dbReference type="Google" id="ProtNLM"/>
    </source>
</evidence>
<name>A0A2T7BP43_9BACT</name>
<dbReference type="NCBIfam" id="TIGR02985">
    <property type="entry name" value="Sig70_bacteroi1"/>
    <property type="match status" value="1"/>
</dbReference>
<dbReference type="Gene3D" id="1.10.1740.10">
    <property type="match status" value="1"/>
</dbReference>
<evidence type="ECO:0000256" key="4">
    <source>
        <dbReference type="ARBA" id="ARBA00023163"/>
    </source>
</evidence>
<dbReference type="SUPFAM" id="SSF88946">
    <property type="entry name" value="Sigma2 domain of RNA polymerase sigma factors"/>
    <property type="match status" value="1"/>
</dbReference>
<evidence type="ECO:0000256" key="5">
    <source>
        <dbReference type="SAM" id="Phobius"/>
    </source>
</evidence>
<comment type="caution">
    <text evidence="8">The sequence shown here is derived from an EMBL/GenBank/DDBJ whole genome shotgun (WGS) entry which is preliminary data.</text>
</comment>
<dbReference type="InterPro" id="IPR014327">
    <property type="entry name" value="RNA_pol_sigma70_bacteroid"/>
</dbReference>
<dbReference type="InterPro" id="IPR013249">
    <property type="entry name" value="RNA_pol_sigma70_r4_t2"/>
</dbReference>
<dbReference type="Gene3D" id="1.10.10.10">
    <property type="entry name" value="Winged helix-like DNA-binding domain superfamily/Winged helix DNA-binding domain"/>
    <property type="match status" value="1"/>
</dbReference>
<dbReference type="PANTHER" id="PTHR43133:SF46">
    <property type="entry name" value="RNA POLYMERASE SIGMA-70 FACTOR ECF SUBFAMILY"/>
    <property type="match status" value="1"/>
</dbReference>
<dbReference type="OrthoDB" id="665981at2"/>
<dbReference type="InterPro" id="IPR036388">
    <property type="entry name" value="WH-like_DNA-bd_sf"/>
</dbReference>
<keyword evidence="5" id="KW-0472">Membrane</keyword>
<feature type="transmembrane region" description="Helical" evidence="5">
    <location>
        <begin position="180"/>
        <end position="198"/>
    </location>
</feature>
<evidence type="ECO:0000259" key="6">
    <source>
        <dbReference type="Pfam" id="PF04542"/>
    </source>
</evidence>
<evidence type="ECO:0000256" key="3">
    <source>
        <dbReference type="ARBA" id="ARBA00023082"/>
    </source>
</evidence>
<evidence type="ECO:0000256" key="2">
    <source>
        <dbReference type="ARBA" id="ARBA00023015"/>
    </source>
</evidence>
<proteinExistence type="inferred from homology"/>
<protein>
    <recommendedName>
        <fullName evidence="10">RNA polymerase sigma-70 factor</fullName>
    </recommendedName>
</protein>
<dbReference type="SUPFAM" id="SSF88659">
    <property type="entry name" value="Sigma3 and sigma4 domains of RNA polymerase sigma factors"/>
    <property type="match status" value="1"/>
</dbReference>